<gene>
    <name evidence="1" type="ORF">D9758_000420</name>
</gene>
<dbReference type="Proteomes" id="UP000559256">
    <property type="component" value="Unassembled WGS sequence"/>
</dbReference>
<protein>
    <submittedName>
        <fullName evidence="1">Uncharacterized protein</fullName>
    </submittedName>
</protein>
<reference evidence="1 2" key="1">
    <citation type="journal article" date="2020" name="ISME J.">
        <title>Uncovering the hidden diversity of litter-decomposition mechanisms in mushroom-forming fungi.</title>
        <authorList>
            <person name="Floudas D."/>
            <person name="Bentzer J."/>
            <person name="Ahren D."/>
            <person name="Johansson T."/>
            <person name="Persson P."/>
            <person name="Tunlid A."/>
        </authorList>
    </citation>
    <scope>NUCLEOTIDE SEQUENCE [LARGE SCALE GENOMIC DNA]</scope>
    <source>
        <strain evidence="1 2">CBS 291.85</strain>
    </source>
</reference>
<proteinExistence type="predicted"/>
<dbReference type="AlphaFoldDB" id="A0A8H5H1R5"/>
<name>A0A8H5H1R5_9AGAR</name>
<evidence type="ECO:0000313" key="1">
    <source>
        <dbReference type="EMBL" id="KAF5375184.1"/>
    </source>
</evidence>
<dbReference type="EMBL" id="JAACJM010000001">
    <property type="protein sequence ID" value="KAF5375184.1"/>
    <property type="molecule type" value="Genomic_DNA"/>
</dbReference>
<organism evidence="1 2">
    <name type="scientific">Tetrapyrgos nigripes</name>
    <dbReference type="NCBI Taxonomy" id="182062"/>
    <lineage>
        <taxon>Eukaryota</taxon>
        <taxon>Fungi</taxon>
        <taxon>Dikarya</taxon>
        <taxon>Basidiomycota</taxon>
        <taxon>Agaricomycotina</taxon>
        <taxon>Agaricomycetes</taxon>
        <taxon>Agaricomycetidae</taxon>
        <taxon>Agaricales</taxon>
        <taxon>Marasmiineae</taxon>
        <taxon>Marasmiaceae</taxon>
        <taxon>Tetrapyrgos</taxon>
    </lineage>
</organism>
<sequence>MSLQHLLRLSLNSEALSEYIKSLSSETVTPEVKAYSDVVYLNYYPLGLSLLFKPISGYKPKTGLTRSELKDDCLTLDSLDIYNIPKPKPDDKVRSKKSEIAFSSFPISPLVLQLAQDVKDKDGKVVSRPASIELHRDSQGKDIVQVLGEPDRKGGGSGPSSGSIGIWCEWTKDGVLVEFGGVEATGPQAWERGKDAVWKVITVFDVDGHI</sequence>
<evidence type="ECO:0000313" key="2">
    <source>
        <dbReference type="Proteomes" id="UP000559256"/>
    </source>
</evidence>
<comment type="caution">
    <text evidence="1">The sequence shown here is derived from an EMBL/GenBank/DDBJ whole genome shotgun (WGS) entry which is preliminary data.</text>
</comment>
<dbReference type="OrthoDB" id="2224399at2759"/>
<keyword evidence="2" id="KW-1185">Reference proteome</keyword>
<accession>A0A8H5H1R5</accession>